<feature type="region of interest" description="Disordered" evidence="9">
    <location>
        <begin position="519"/>
        <end position="584"/>
    </location>
</feature>
<dbReference type="InterPro" id="IPR051310">
    <property type="entry name" value="MCP_chemotaxis"/>
</dbReference>
<dbReference type="RefSeq" id="WP_071544118.1">
    <property type="nucleotide sequence ID" value="NZ_LKAQ01000001.1"/>
</dbReference>
<dbReference type="Gene3D" id="1.10.287.950">
    <property type="entry name" value="Methyl-accepting chemotaxis protein"/>
    <property type="match status" value="1"/>
</dbReference>
<dbReference type="PANTHER" id="PTHR43531:SF11">
    <property type="entry name" value="METHYL-ACCEPTING CHEMOTAXIS PROTEIN 3"/>
    <property type="match status" value="1"/>
</dbReference>
<evidence type="ECO:0000256" key="3">
    <source>
        <dbReference type="ARBA" id="ARBA00022500"/>
    </source>
</evidence>
<name>A0A1J5NFL5_9BACT</name>
<evidence type="ECO:0000256" key="8">
    <source>
        <dbReference type="PROSITE-ProRule" id="PRU00284"/>
    </source>
</evidence>
<evidence type="ECO:0000256" key="1">
    <source>
        <dbReference type="ARBA" id="ARBA00004651"/>
    </source>
</evidence>
<keyword evidence="6 10" id="KW-0472">Membrane</keyword>
<dbReference type="InterPro" id="IPR004089">
    <property type="entry name" value="MCPsignal_dom"/>
</dbReference>
<dbReference type="EMBL" id="LKAQ01000001">
    <property type="protein sequence ID" value="OIQ52015.1"/>
    <property type="molecule type" value="Genomic_DNA"/>
</dbReference>
<dbReference type="InterPro" id="IPR033480">
    <property type="entry name" value="sCache_2"/>
</dbReference>
<keyword evidence="5 10" id="KW-1133">Transmembrane helix</keyword>
<evidence type="ECO:0000256" key="6">
    <source>
        <dbReference type="ARBA" id="ARBA00023136"/>
    </source>
</evidence>
<dbReference type="AlphaFoldDB" id="A0A1J5NFL5"/>
<evidence type="ECO:0000256" key="5">
    <source>
        <dbReference type="ARBA" id="ARBA00022989"/>
    </source>
</evidence>
<dbReference type="Pfam" id="PF17200">
    <property type="entry name" value="sCache_2"/>
    <property type="match status" value="1"/>
</dbReference>
<evidence type="ECO:0000259" key="11">
    <source>
        <dbReference type="PROSITE" id="PS50111"/>
    </source>
</evidence>
<evidence type="ECO:0000256" key="9">
    <source>
        <dbReference type="SAM" id="MobiDB-lite"/>
    </source>
</evidence>
<keyword evidence="3" id="KW-0145">Chemotaxis</keyword>
<evidence type="ECO:0000256" key="10">
    <source>
        <dbReference type="SAM" id="Phobius"/>
    </source>
</evidence>
<keyword evidence="14" id="KW-1185">Reference proteome</keyword>
<dbReference type="PROSITE" id="PS50111">
    <property type="entry name" value="CHEMOTAXIS_TRANSDUC_2"/>
    <property type="match status" value="1"/>
</dbReference>
<dbReference type="GO" id="GO:0007165">
    <property type="term" value="P:signal transduction"/>
    <property type="evidence" value="ECO:0007669"/>
    <property type="project" value="UniProtKB-KW"/>
</dbReference>
<dbReference type="OrthoDB" id="9787709at2"/>
<dbReference type="InterPro" id="IPR003660">
    <property type="entry name" value="HAMP_dom"/>
</dbReference>
<evidence type="ECO:0000259" key="12">
    <source>
        <dbReference type="PROSITE" id="PS50885"/>
    </source>
</evidence>
<reference evidence="13 14" key="1">
    <citation type="submission" date="2015-09" db="EMBL/GenBank/DDBJ databases">
        <title>Genome of Desulfovibrio dechloracetivorans BerOc1, a mercury methylating strain isolated from highly hydrocarbons and metals contaminated coastal sediments.</title>
        <authorList>
            <person name="Goni Urriza M."/>
            <person name="Gassie C."/>
            <person name="Bouchez O."/>
            <person name="Klopp C."/>
            <person name="Ranchou-Peyruse A."/>
            <person name="Remy G."/>
        </authorList>
    </citation>
    <scope>NUCLEOTIDE SEQUENCE [LARGE SCALE GENOMIC DNA]</scope>
    <source>
        <strain evidence="13 14">BerOc1</strain>
    </source>
</reference>
<evidence type="ECO:0000313" key="14">
    <source>
        <dbReference type="Proteomes" id="UP000181901"/>
    </source>
</evidence>
<dbReference type="Pfam" id="PF00672">
    <property type="entry name" value="HAMP"/>
    <property type="match status" value="1"/>
</dbReference>
<dbReference type="PROSITE" id="PS50885">
    <property type="entry name" value="HAMP"/>
    <property type="match status" value="1"/>
</dbReference>
<feature type="compositionally biased region" description="Polar residues" evidence="9">
    <location>
        <begin position="519"/>
        <end position="533"/>
    </location>
</feature>
<dbReference type="Pfam" id="PF00015">
    <property type="entry name" value="MCPsignal"/>
    <property type="match status" value="1"/>
</dbReference>
<comment type="caution">
    <text evidence="13">The sequence shown here is derived from an EMBL/GenBank/DDBJ whole genome shotgun (WGS) entry which is preliminary data.</text>
</comment>
<dbReference type="Proteomes" id="UP000181901">
    <property type="component" value="Unassembled WGS sequence"/>
</dbReference>
<protein>
    <submittedName>
        <fullName evidence="13">Methyl-accepting chemotaxis protein III</fullName>
    </submittedName>
</protein>
<comment type="similarity">
    <text evidence="7">Belongs to the methyl-accepting chemotaxis (MCP) protein family.</text>
</comment>
<gene>
    <name evidence="13" type="primary">trg_2</name>
    <name evidence="13" type="ORF">BerOc1_00485</name>
</gene>
<evidence type="ECO:0000256" key="7">
    <source>
        <dbReference type="ARBA" id="ARBA00029447"/>
    </source>
</evidence>
<keyword evidence="4 10" id="KW-0812">Transmembrane</keyword>
<sequence length="584" mass="62831">MLRKMTIKVRILLLICCIVVFTAGFTLAFLDGVNTVKNVGVDFATQAMLEGQNWKIEVATKAMAESLGTAIADVPDPEAKIEIIRKLIDKIRFESDESGYFFVYNKTTNVSLPTNHALQGKDLGHLKDANGVQLVVELNKLAHNGGGFVTYIWPKPGKGDQPKLSYATLIPGTDMWIGTGVYLDNVNEKKLDITNKIGDIVSKYVWIVGCSILGVFILLILPFCLLIVRSIIQPLNEALELADHVAAGDLTRDISSEYNDEPGRLTASLGVMVRRLRQIVGQAKDGADQVASGSSEVTSSATSLADGANRQAASVEEVSASMEEMIGQISRNTENATQTERMAHQTAMDAQKGGDTVMEAVHSIKNIAEKISIIEEIARQTNLLALNAAIEAARAGEAGKGFAVVAAEVRKLAERSGAAAAEIGELSTTTLAKADEAGAMLTRMVPDIRKTADLVQEISAASSEQNAGAQEINRAIQELDSVIQQNAGASEELAATAKEFTAQAGQLQHAMQYFTIDSRSASRPQPRTAQPKASQPKADRPEMTRARVSRPAQAQLPPAKPQAPDAGGLDLDMDDMEDKDFERF</sequence>
<comment type="subcellular location">
    <subcellularLocation>
        <location evidence="1">Cell membrane</location>
        <topology evidence="1">Multi-pass membrane protein</topology>
    </subcellularLocation>
</comment>
<dbReference type="SUPFAM" id="SSF58104">
    <property type="entry name" value="Methyl-accepting chemotaxis protein (MCP) signaling domain"/>
    <property type="match status" value="1"/>
</dbReference>
<dbReference type="GO" id="GO:0005886">
    <property type="term" value="C:plasma membrane"/>
    <property type="evidence" value="ECO:0007669"/>
    <property type="project" value="UniProtKB-SubCell"/>
</dbReference>
<dbReference type="CDD" id="cd06225">
    <property type="entry name" value="HAMP"/>
    <property type="match status" value="1"/>
</dbReference>
<accession>A0A1J5NFL5</accession>
<evidence type="ECO:0000256" key="2">
    <source>
        <dbReference type="ARBA" id="ARBA00022475"/>
    </source>
</evidence>
<feature type="transmembrane region" description="Helical" evidence="10">
    <location>
        <begin position="204"/>
        <end position="228"/>
    </location>
</feature>
<dbReference type="PRINTS" id="PR00260">
    <property type="entry name" value="CHEMTRNSDUCR"/>
</dbReference>
<dbReference type="Gene3D" id="3.30.450.20">
    <property type="entry name" value="PAS domain"/>
    <property type="match status" value="1"/>
</dbReference>
<evidence type="ECO:0000313" key="13">
    <source>
        <dbReference type="EMBL" id="OIQ52015.1"/>
    </source>
</evidence>
<dbReference type="CDD" id="cd11386">
    <property type="entry name" value="MCP_signal"/>
    <property type="match status" value="1"/>
</dbReference>
<organism evidence="13 14">
    <name type="scientific">Pseudodesulfovibrio hydrargyri</name>
    <dbReference type="NCBI Taxonomy" id="2125990"/>
    <lineage>
        <taxon>Bacteria</taxon>
        <taxon>Pseudomonadati</taxon>
        <taxon>Thermodesulfobacteriota</taxon>
        <taxon>Desulfovibrionia</taxon>
        <taxon>Desulfovibrionales</taxon>
        <taxon>Desulfovibrionaceae</taxon>
    </lineage>
</organism>
<dbReference type="PANTHER" id="PTHR43531">
    <property type="entry name" value="PROTEIN ICFG"/>
    <property type="match status" value="1"/>
</dbReference>
<evidence type="ECO:0000256" key="4">
    <source>
        <dbReference type="ARBA" id="ARBA00022692"/>
    </source>
</evidence>
<dbReference type="SMART" id="SM00304">
    <property type="entry name" value="HAMP"/>
    <property type="match status" value="1"/>
</dbReference>
<dbReference type="FunFam" id="1.10.287.950:FF:000001">
    <property type="entry name" value="Methyl-accepting chemotaxis sensory transducer"/>
    <property type="match status" value="1"/>
</dbReference>
<dbReference type="InterPro" id="IPR004090">
    <property type="entry name" value="Chemotax_Me-accpt_rcpt"/>
</dbReference>
<keyword evidence="8" id="KW-0807">Transducer</keyword>
<feature type="domain" description="HAMP" evidence="12">
    <location>
        <begin position="229"/>
        <end position="281"/>
    </location>
</feature>
<dbReference type="GO" id="GO:0004888">
    <property type="term" value="F:transmembrane signaling receptor activity"/>
    <property type="evidence" value="ECO:0007669"/>
    <property type="project" value="InterPro"/>
</dbReference>
<keyword evidence="2" id="KW-1003">Cell membrane</keyword>
<feature type="domain" description="Methyl-accepting transducer" evidence="11">
    <location>
        <begin position="286"/>
        <end position="501"/>
    </location>
</feature>
<proteinExistence type="inferred from homology"/>
<dbReference type="SMART" id="SM00283">
    <property type="entry name" value="MA"/>
    <property type="match status" value="1"/>
</dbReference>
<feature type="compositionally biased region" description="Low complexity" evidence="9">
    <location>
        <begin position="551"/>
        <end position="570"/>
    </location>
</feature>
<feature type="compositionally biased region" description="Acidic residues" evidence="9">
    <location>
        <begin position="571"/>
        <end position="584"/>
    </location>
</feature>
<dbReference type="GO" id="GO:0006935">
    <property type="term" value="P:chemotaxis"/>
    <property type="evidence" value="ECO:0007669"/>
    <property type="project" value="UniProtKB-KW"/>
</dbReference>
<dbReference type="SMART" id="SM01049">
    <property type="entry name" value="Cache_2"/>
    <property type="match status" value="1"/>
</dbReference>